<evidence type="ECO:0000313" key="6">
    <source>
        <dbReference type="EMBL" id="RGD75163.1"/>
    </source>
</evidence>
<feature type="modified residue" description="N6-(pyridoxal phosphate)lysine" evidence="2 3">
    <location>
        <position position="36"/>
    </location>
</feature>
<dbReference type="InterPro" id="IPR029066">
    <property type="entry name" value="PLP-binding_barrel"/>
</dbReference>
<evidence type="ECO:0000256" key="4">
    <source>
        <dbReference type="RuleBase" id="RU004514"/>
    </source>
</evidence>
<organism evidence="6 7">
    <name type="scientific">Anaerofustis stercorihominis</name>
    <dbReference type="NCBI Taxonomy" id="214853"/>
    <lineage>
        <taxon>Bacteria</taxon>
        <taxon>Bacillati</taxon>
        <taxon>Bacillota</taxon>
        <taxon>Clostridia</taxon>
        <taxon>Eubacteriales</taxon>
        <taxon>Eubacteriaceae</taxon>
        <taxon>Anaerofustis</taxon>
    </lineage>
</organism>
<proteinExistence type="inferred from homology"/>
<protein>
    <recommendedName>
        <fullName evidence="2">Pyridoxal phosphate homeostasis protein</fullName>
        <shortName evidence="2">PLP homeostasis protein</shortName>
    </recommendedName>
</protein>
<dbReference type="Proteomes" id="UP000261212">
    <property type="component" value="Unassembled WGS sequence"/>
</dbReference>
<dbReference type="Gene3D" id="3.20.20.10">
    <property type="entry name" value="Alanine racemase"/>
    <property type="match status" value="1"/>
</dbReference>
<dbReference type="CDD" id="cd00635">
    <property type="entry name" value="PLPDE_III_YBL036c_like"/>
    <property type="match status" value="1"/>
</dbReference>
<evidence type="ECO:0000259" key="5">
    <source>
        <dbReference type="Pfam" id="PF01168"/>
    </source>
</evidence>
<dbReference type="PANTHER" id="PTHR10146:SF14">
    <property type="entry name" value="PYRIDOXAL PHOSPHATE HOMEOSTASIS PROTEIN"/>
    <property type="match status" value="1"/>
</dbReference>
<reference evidence="6 7" key="1">
    <citation type="submission" date="2018-08" db="EMBL/GenBank/DDBJ databases">
        <title>A genome reference for cultivated species of the human gut microbiota.</title>
        <authorList>
            <person name="Zou Y."/>
            <person name="Xue W."/>
            <person name="Luo G."/>
        </authorList>
    </citation>
    <scope>NUCLEOTIDE SEQUENCE [LARGE SCALE GENOMIC DNA]</scope>
    <source>
        <strain evidence="6 7">AM25-6</strain>
    </source>
</reference>
<dbReference type="Pfam" id="PF01168">
    <property type="entry name" value="Ala_racemase_N"/>
    <property type="match status" value="1"/>
</dbReference>
<accession>A0A3E3E109</accession>
<dbReference type="HAMAP" id="MF_02087">
    <property type="entry name" value="PLP_homeostasis"/>
    <property type="match status" value="1"/>
</dbReference>
<dbReference type="InterPro" id="IPR001608">
    <property type="entry name" value="Ala_racemase_N"/>
</dbReference>
<comment type="similarity">
    <text evidence="2 4">Belongs to the pyridoxal phosphate-binding protein YggS/PROSC family.</text>
</comment>
<gene>
    <name evidence="6" type="ORF">DW687_02235</name>
</gene>
<name>A0A3E3E109_9FIRM</name>
<feature type="domain" description="Alanine racemase N-terminal" evidence="5">
    <location>
        <begin position="8"/>
        <end position="228"/>
    </location>
</feature>
<evidence type="ECO:0000256" key="3">
    <source>
        <dbReference type="PIRSR" id="PIRSR004848-1"/>
    </source>
</evidence>
<dbReference type="SUPFAM" id="SSF51419">
    <property type="entry name" value="PLP-binding barrel"/>
    <property type="match status" value="1"/>
</dbReference>
<dbReference type="EMBL" id="QUSM01000002">
    <property type="protein sequence ID" value="RGD75163.1"/>
    <property type="molecule type" value="Genomic_DNA"/>
</dbReference>
<dbReference type="PIRSF" id="PIRSF004848">
    <property type="entry name" value="YBL036c_PLPDEIII"/>
    <property type="match status" value="1"/>
</dbReference>
<evidence type="ECO:0000256" key="1">
    <source>
        <dbReference type="ARBA" id="ARBA00022898"/>
    </source>
</evidence>
<comment type="caution">
    <text evidence="6">The sequence shown here is derived from an EMBL/GenBank/DDBJ whole genome shotgun (WGS) entry which is preliminary data.</text>
</comment>
<evidence type="ECO:0000313" key="7">
    <source>
        <dbReference type="Proteomes" id="UP000261212"/>
    </source>
</evidence>
<comment type="function">
    <text evidence="2">Pyridoxal 5'-phosphate (PLP)-binding protein, which is involved in PLP homeostasis.</text>
</comment>
<dbReference type="GO" id="GO:0030170">
    <property type="term" value="F:pyridoxal phosphate binding"/>
    <property type="evidence" value="ECO:0007669"/>
    <property type="project" value="UniProtKB-UniRule"/>
</dbReference>
<dbReference type="PROSITE" id="PS01211">
    <property type="entry name" value="UPF0001"/>
    <property type="match status" value="1"/>
</dbReference>
<dbReference type="NCBIfam" id="TIGR00044">
    <property type="entry name" value="YggS family pyridoxal phosphate-dependent enzyme"/>
    <property type="match status" value="1"/>
</dbReference>
<comment type="cofactor">
    <cofactor evidence="3">
        <name>pyridoxal 5'-phosphate</name>
        <dbReference type="ChEBI" id="CHEBI:597326"/>
    </cofactor>
</comment>
<dbReference type="InterPro" id="IPR011078">
    <property type="entry name" value="PyrdxlP_homeostasis"/>
</dbReference>
<dbReference type="PANTHER" id="PTHR10146">
    <property type="entry name" value="PROLINE SYNTHETASE CO-TRANSCRIBED BACTERIAL HOMOLOG PROTEIN"/>
    <property type="match status" value="1"/>
</dbReference>
<sequence length="231" mass="26711">MKMSIKDNLDKILNNIKTSGDNSAFNENVKLLAVTKFRTNEEIKEVIDYGIKDLGENKVKEFLGKYEYFKGQNINWHFIGHLQRNKVKDIVGKVHLIHSVDSIRLMEEINKQSEKKDIITNILIEFNIGKEENKYGFDESEVEEAFNKSIEFKNINVMGVMCMAPFTKDKDVLVNVFRKLRKIYDNCRNMYNKCDNINLSVISMGMSNDYQVAIDEGSNIVRIGTSIFEGE</sequence>
<dbReference type="AlphaFoldDB" id="A0A3E3E109"/>
<evidence type="ECO:0000256" key="2">
    <source>
        <dbReference type="HAMAP-Rule" id="MF_02087"/>
    </source>
</evidence>
<keyword evidence="1 2" id="KW-0663">Pyridoxal phosphate</keyword>